<evidence type="ECO:0008006" key="4">
    <source>
        <dbReference type="Google" id="ProtNLM"/>
    </source>
</evidence>
<protein>
    <recommendedName>
        <fullName evidence="4">Lipoprotein</fullName>
    </recommendedName>
</protein>
<feature type="chain" id="PRO_5040832815" description="Lipoprotein" evidence="1">
    <location>
        <begin position="33"/>
        <end position="171"/>
    </location>
</feature>
<dbReference type="Proteomes" id="UP000460751">
    <property type="component" value="Unassembled WGS sequence"/>
</dbReference>
<sequence>MTSPNGNRTPSMPRLPALAFALIALSGCSDEAAFPGGGSEFYEQPEWANYREQAGEHGYEPGLSNWRHIPELTPQEPLNACKDAQAAVESWAHSRDLIGPDRSERLTIDMRTRQEADGSVTGLLQRWGFRDDAVAGVDHRLRLTETAGCWEVERVEARHYCRRGLEDGLCR</sequence>
<dbReference type="EMBL" id="WMEX01000010">
    <property type="protein sequence ID" value="MYL28074.1"/>
    <property type="molecule type" value="Genomic_DNA"/>
</dbReference>
<organism evidence="2 3">
    <name type="scientific">Vreelandella halophila</name>
    <dbReference type="NCBI Taxonomy" id="86177"/>
    <lineage>
        <taxon>Bacteria</taxon>
        <taxon>Pseudomonadati</taxon>
        <taxon>Pseudomonadota</taxon>
        <taxon>Gammaproteobacteria</taxon>
        <taxon>Oceanospirillales</taxon>
        <taxon>Halomonadaceae</taxon>
        <taxon>Vreelandella</taxon>
    </lineage>
</organism>
<dbReference type="RefSeq" id="WP_160899590.1">
    <property type="nucleotide sequence ID" value="NZ_WMEX01000010.1"/>
</dbReference>
<name>A0A9X4YEB4_9GAMM</name>
<evidence type="ECO:0000313" key="2">
    <source>
        <dbReference type="EMBL" id="MYL28074.1"/>
    </source>
</evidence>
<dbReference type="OrthoDB" id="6168952at2"/>
<evidence type="ECO:0000256" key="1">
    <source>
        <dbReference type="SAM" id="SignalP"/>
    </source>
</evidence>
<dbReference type="AlphaFoldDB" id="A0A9X4YEB4"/>
<feature type="signal peptide" evidence="1">
    <location>
        <begin position="1"/>
        <end position="32"/>
    </location>
</feature>
<proteinExistence type="predicted"/>
<keyword evidence="1" id="KW-0732">Signal</keyword>
<accession>A0A9X4YEB4</accession>
<comment type="caution">
    <text evidence="2">The sequence shown here is derived from an EMBL/GenBank/DDBJ whole genome shotgun (WGS) entry which is preliminary data.</text>
</comment>
<evidence type="ECO:0000313" key="3">
    <source>
        <dbReference type="Proteomes" id="UP000460751"/>
    </source>
</evidence>
<reference evidence="2 3" key="1">
    <citation type="submission" date="2019-11" db="EMBL/GenBank/DDBJ databases">
        <title>Genome sequences of 17 halophilic strains isolated from different environments.</title>
        <authorList>
            <person name="Furrow R.E."/>
        </authorList>
    </citation>
    <scope>NUCLEOTIDE SEQUENCE [LARGE SCALE GENOMIC DNA]</scope>
    <source>
        <strain evidence="2 3">22507_15_FS</strain>
    </source>
</reference>
<keyword evidence="3" id="KW-1185">Reference proteome</keyword>
<gene>
    <name evidence="2" type="ORF">GLW01_14880</name>
</gene>